<gene>
    <name evidence="1" type="ORF">D5086_032068</name>
</gene>
<name>A0ACC4AKB1_POPAL</name>
<comment type="caution">
    <text evidence="1">The sequence shown here is derived from an EMBL/GenBank/DDBJ whole genome shotgun (WGS) entry which is preliminary data.</text>
</comment>
<organism evidence="1 2">
    <name type="scientific">Populus alba</name>
    <name type="common">White poplar</name>
    <dbReference type="NCBI Taxonomy" id="43335"/>
    <lineage>
        <taxon>Eukaryota</taxon>
        <taxon>Viridiplantae</taxon>
        <taxon>Streptophyta</taxon>
        <taxon>Embryophyta</taxon>
        <taxon>Tracheophyta</taxon>
        <taxon>Spermatophyta</taxon>
        <taxon>Magnoliopsida</taxon>
        <taxon>eudicotyledons</taxon>
        <taxon>Gunneridae</taxon>
        <taxon>Pentapetalae</taxon>
        <taxon>rosids</taxon>
        <taxon>fabids</taxon>
        <taxon>Malpighiales</taxon>
        <taxon>Salicaceae</taxon>
        <taxon>Saliceae</taxon>
        <taxon>Populus</taxon>
    </lineage>
</organism>
<proteinExistence type="predicted"/>
<sequence length="1608" mass="183298">MRGGIFSGVVISDDVGSRSEAAMALFHREKLNSVDGRWDGLGQIIRTGCVHEKDKRIRYGETVTDRQLTVAGLLTEKLIERLCLVEIRRLLMVIGVAIIVIILFQCFALPYGKGWSVSSADEGSVVMVISNPILSNSSKSSIRVFHIMTNGSDSSDLGEEAGDEDEIENTDADYELSSSKIEQNDVLLKLGEMLGKSTDNTSSQEKSIETGSKQLKQVGETEILEATTSSTFGGIQSNDGTVPSVLFGISKKNGENRDRDSITSDSFFPTKKPRRLSVRDRELLSAKLEIENAPCVDNPPGLYASAFRNISMFKRSYELMERMLKVYVYKEGEKPIFHQSKMRGIYASEGWFMKLIEGNKKFVVRDPRKAHLFYLPFSPHMLRMALFDHNSHNQKELAEFLKNYVDLVAKKYSFWNRTGGTDHFLVGCHDWASQMTRHHMRNCIRVLCNSNVAKGFKIGKDTTLPVTYIRSAENPLKELGGKSPSERPILAFFAGNMHGYLRPILLEYWENKEPDMKILGPMSRDIAGKRRYREYMKRSKYCICARGYEVHTPRVVESIFYECVPVIISDNYVPPLFEVLNWEAFSVFIQEKDIPNLRNILLSIPQEKYVAMQLGVKKVQQHFLWHKKPVNLTHSKLLLLVAKVKTITYEYIVSFISFGHRQLNSTQAALEKEFGVVTYNDWLISALQSFCLFDMELCFQLPKLFQNINRRWLLVVGVVAVTHTLFQFLLLPYGNALRSLFPNVNDSMYDKSSFAVIQSSKKSVMVRYPLTVDKSSLTNYFKFDGVLENADDSKGGGEEGHDDGTKKNSEDTDHDFSSEEGDMEVLDNVIQLEVDRDLEDDFPSEDVKDRHGTFASGGVKTEESNPVLKLANEARLNLPLERNVKSDHDIPTDNVLQQKKSQAHKEFEHVNSTLPVDSQTVASSTKATYLKSNGSSSIGPAALKSDSAAAKNYSVVLAKPGKKKMRCEMPPKSVTLIDEMNSILVRHRKSSRSMRPRWSSARDQEILAARSQIESAPAVVHDRDLYAPLFRNVSKFKRSYELMERTLKVYIYKDGKKPIFHLPILKGLYASEGWFMKLMQGNKHFVVKDPRKAHLFYMPFSSRMLEYTLYVRNSHNRTNLRLYMKNYAESIAAKYSYWNRTGGADHFLVACHDWEVAGDFTTGWRDVSFPETYVRSARNPLRDLGGKPPSQRNILAFYAGNMHGYLRPILLKYWKDKDPDMKIFGPMPPGVASKMNYIQHMQRSKYCICPKGYEVNSPRVVEAIFYECVPVIISDNFVPPFFDVLDWGAFSLILAEKDISNLKEILLSIPKEKYLQMQLAVRKAQRHFLWHASPMKYDLFYMTLHSIWFGFYCAFISRHQFDHPSSECGLLERHGCQIKHVAHNDVVNNVSLFVDSVGSPSSLDDIFTCLLTLTKYLRRRLVHFIEDLIYQDVNGYSESFVASSSGPHSHSSGHNIYRSNVEGFSLFSEHHIANKSPEIHRTRAAEVMEELLVNTRYEAKTGCSHRGVSLIIQGLMLPLFGLRLAWRLALASWRCSLYYIRCTQAQVLSITSRVRKTLHGSSDDIGWLQHAHDMAPVEDGTVRFLELLEKIRNGEHNLPNSFVYLLIP</sequence>
<accession>A0ACC4AKB1</accession>
<dbReference type="Proteomes" id="UP000309997">
    <property type="component" value="Unassembled WGS sequence"/>
</dbReference>
<feature type="non-terminal residue" evidence="1">
    <location>
        <position position="1608"/>
    </location>
</feature>
<dbReference type="EMBL" id="RCHU02000018">
    <property type="protein sequence ID" value="KAL3566653.1"/>
    <property type="molecule type" value="Genomic_DNA"/>
</dbReference>
<reference evidence="1 2" key="1">
    <citation type="journal article" date="2024" name="Plant Biotechnol. J.">
        <title>Genome and CRISPR/Cas9 system of a widespread forest tree (Populus alba) in the world.</title>
        <authorList>
            <person name="Liu Y.J."/>
            <person name="Jiang P.F."/>
            <person name="Han X.M."/>
            <person name="Li X.Y."/>
            <person name="Wang H.M."/>
            <person name="Wang Y.J."/>
            <person name="Wang X.X."/>
            <person name="Zeng Q.Y."/>
        </authorList>
    </citation>
    <scope>NUCLEOTIDE SEQUENCE [LARGE SCALE GENOMIC DNA]</scope>
    <source>
        <strain evidence="2">cv. PAL-ZL1</strain>
    </source>
</reference>
<evidence type="ECO:0000313" key="1">
    <source>
        <dbReference type="EMBL" id="KAL3566653.1"/>
    </source>
</evidence>
<keyword evidence="2" id="KW-1185">Reference proteome</keyword>
<protein>
    <submittedName>
        <fullName evidence="1">Uncharacterized protein</fullName>
    </submittedName>
</protein>
<evidence type="ECO:0000313" key="2">
    <source>
        <dbReference type="Proteomes" id="UP000309997"/>
    </source>
</evidence>